<sequence>MWSKVSFSASVVSIDKACDQLLPLPAHGIREHLFDLYVKSLLSAGYDEVFPIIRQPGGSSLLNHIDGPDDLFADLFEMNFNLVAGGSIISILISDSSNNKFMMNDPHATGILKSTLRPPYMSLWLIYYGQTGSLKSSLTRLQQLYLFILDFPDLYTQRVSNQIMEAKLQGLQTNELLHVCMMKFT</sequence>
<accession>A0A0C3B647</accession>
<gene>
    <name evidence="1" type="ORF">PILCRDRAFT_88896</name>
</gene>
<dbReference type="HOGENOM" id="CLU_1461855_0_0_1"/>
<proteinExistence type="predicted"/>
<dbReference type="InParanoid" id="A0A0C3B647"/>
<organism evidence="1 2">
    <name type="scientific">Piloderma croceum (strain F 1598)</name>
    <dbReference type="NCBI Taxonomy" id="765440"/>
    <lineage>
        <taxon>Eukaryota</taxon>
        <taxon>Fungi</taxon>
        <taxon>Dikarya</taxon>
        <taxon>Basidiomycota</taxon>
        <taxon>Agaricomycotina</taxon>
        <taxon>Agaricomycetes</taxon>
        <taxon>Agaricomycetidae</taxon>
        <taxon>Atheliales</taxon>
        <taxon>Atheliaceae</taxon>
        <taxon>Piloderma</taxon>
    </lineage>
</organism>
<keyword evidence="2" id="KW-1185">Reference proteome</keyword>
<name>A0A0C3B647_PILCF</name>
<dbReference type="AlphaFoldDB" id="A0A0C3B647"/>
<evidence type="ECO:0000313" key="2">
    <source>
        <dbReference type="Proteomes" id="UP000054166"/>
    </source>
</evidence>
<dbReference type="Proteomes" id="UP000054166">
    <property type="component" value="Unassembled WGS sequence"/>
</dbReference>
<dbReference type="EMBL" id="KN832997">
    <property type="protein sequence ID" value="KIM81708.1"/>
    <property type="molecule type" value="Genomic_DNA"/>
</dbReference>
<reference evidence="2" key="2">
    <citation type="submission" date="2015-01" db="EMBL/GenBank/DDBJ databases">
        <title>Evolutionary Origins and Diversification of the Mycorrhizal Mutualists.</title>
        <authorList>
            <consortium name="DOE Joint Genome Institute"/>
            <consortium name="Mycorrhizal Genomics Consortium"/>
            <person name="Kohler A."/>
            <person name="Kuo A."/>
            <person name="Nagy L.G."/>
            <person name="Floudas D."/>
            <person name="Copeland A."/>
            <person name="Barry K.W."/>
            <person name="Cichocki N."/>
            <person name="Veneault-Fourrey C."/>
            <person name="LaButti K."/>
            <person name="Lindquist E.A."/>
            <person name="Lipzen A."/>
            <person name="Lundell T."/>
            <person name="Morin E."/>
            <person name="Murat C."/>
            <person name="Riley R."/>
            <person name="Ohm R."/>
            <person name="Sun H."/>
            <person name="Tunlid A."/>
            <person name="Henrissat B."/>
            <person name="Grigoriev I.V."/>
            <person name="Hibbett D.S."/>
            <person name="Martin F."/>
        </authorList>
    </citation>
    <scope>NUCLEOTIDE SEQUENCE [LARGE SCALE GENOMIC DNA]</scope>
    <source>
        <strain evidence="2">F 1598</strain>
    </source>
</reference>
<evidence type="ECO:0000313" key="1">
    <source>
        <dbReference type="EMBL" id="KIM81708.1"/>
    </source>
</evidence>
<protein>
    <submittedName>
        <fullName evidence="1">Uncharacterized protein</fullName>
    </submittedName>
</protein>
<reference evidence="1 2" key="1">
    <citation type="submission" date="2014-04" db="EMBL/GenBank/DDBJ databases">
        <authorList>
            <consortium name="DOE Joint Genome Institute"/>
            <person name="Kuo A."/>
            <person name="Tarkka M."/>
            <person name="Buscot F."/>
            <person name="Kohler A."/>
            <person name="Nagy L.G."/>
            <person name="Floudas D."/>
            <person name="Copeland A."/>
            <person name="Barry K.W."/>
            <person name="Cichocki N."/>
            <person name="Veneault-Fourrey C."/>
            <person name="LaButti K."/>
            <person name="Lindquist E.A."/>
            <person name="Lipzen A."/>
            <person name="Lundell T."/>
            <person name="Morin E."/>
            <person name="Murat C."/>
            <person name="Sun H."/>
            <person name="Tunlid A."/>
            <person name="Henrissat B."/>
            <person name="Grigoriev I.V."/>
            <person name="Hibbett D.S."/>
            <person name="Martin F."/>
            <person name="Nordberg H.P."/>
            <person name="Cantor M.N."/>
            <person name="Hua S.X."/>
        </authorList>
    </citation>
    <scope>NUCLEOTIDE SEQUENCE [LARGE SCALE GENOMIC DNA]</scope>
    <source>
        <strain evidence="1 2">F 1598</strain>
    </source>
</reference>